<keyword evidence="2" id="KW-1185">Reference proteome</keyword>
<sequence length="112" mass="12819">MLIGLAVIGSVIVVLCVTHVTGRHLFTYALQHNIFNIRERKFFQPPELRARHERVARKLEATFKGHNADRMAPAHPIFVNAVPEDERFPHGNECPVFQVAVNGEVRFVIYFV</sequence>
<proteinExistence type="predicted"/>
<organism evidence="1 2">
    <name type="scientific">Caenorhabditis bovis</name>
    <dbReference type="NCBI Taxonomy" id="2654633"/>
    <lineage>
        <taxon>Eukaryota</taxon>
        <taxon>Metazoa</taxon>
        <taxon>Ecdysozoa</taxon>
        <taxon>Nematoda</taxon>
        <taxon>Chromadorea</taxon>
        <taxon>Rhabditida</taxon>
        <taxon>Rhabditina</taxon>
        <taxon>Rhabditomorpha</taxon>
        <taxon>Rhabditoidea</taxon>
        <taxon>Rhabditidae</taxon>
        <taxon>Peloderinae</taxon>
        <taxon>Caenorhabditis</taxon>
    </lineage>
</organism>
<evidence type="ECO:0000313" key="2">
    <source>
        <dbReference type="Proteomes" id="UP000494206"/>
    </source>
</evidence>
<name>A0A8S1EEM2_9PELO</name>
<accession>A0A8S1EEM2</accession>
<dbReference type="Proteomes" id="UP000494206">
    <property type="component" value="Unassembled WGS sequence"/>
</dbReference>
<dbReference type="AlphaFoldDB" id="A0A8S1EEM2"/>
<reference evidence="1 2" key="1">
    <citation type="submission" date="2020-04" db="EMBL/GenBank/DDBJ databases">
        <authorList>
            <person name="Laetsch R D."/>
            <person name="Stevens L."/>
            <person name="Kumar S."/>
            <person name="Blaxter L. M."/>
        </authorList>
    </citation>
    <scope>NUCLEOTIDE SEQUENCE [LARGE SCALE GENOMIC DNA]</scope>
</reference>
<protein>
    <submittedName>
        <fullName evidence="1">Uncharacterized protein</fullName>
    </submittedName>
</protein>
<dbReference type="EMBL" id="CADEPM010000002">
    <property type="protein sequence ID" value="CAB3399249.1"/>
    <property type="molecule type" value="Genomic_DNA"/>
</dbReference>
<gene>
    <name evidence="1" type="ORF">CBOVIS_LOCUS2405</name>
</gene>
<evidence type="ECO:0000313" key="1">
    <source>
        <dbReference type="EMBL" id="CAB3399249.1"/>
    </source>
</evidence>
<comment type="caution">
    <text evidence="1">The sequence shown here is derived from an EMBL/GenBank/DDBJ whole genome shotgun (WGS) entry which is preliminary data.</text>
</comment>